<evidence type="ECO:0000313" key="3">
    <source>
        <dbReference type="Proteomes" id="UP001596253"/>
    </source>
</evidence>
<protein>
    <submittedName>
        <fullName evidence="2">IS982 family transposase</fullName>
    </submittedName>
</protein>
<reference evidence="3" key="1">
    <citation type="journal article" date="2019" name="Int. J. Syst. Evol. Microbiol.">
        <title>The Global Catalogue of Microorganisms (GCM) 10K type strain sequencing project: providing services to taxonomists for standard genome sequencing and annotation.</title>
        <authorList>
            <consortium name="The Broad Institute Genomics Platform"/>
            <consortium name="The Broad Institute Genome Sequencing Center for Infectious Disease"/>
            <person name="Wu L."/>
            <person name="Ma J."/>
        </authorList>
    </citation>
    <scope>NUCLEOTIDE SEQUENCE [LARGE SCALE GENOMIC DNA]</scope>
    <source>
        <strain evidence="3">CCM 8932</strain>
    </source>
</reference>
<proteinExistence type="predicted"/>
<name>A0ABW1R7S5_9LACO</name>
<dbReference type="NCBIfam" id="NF033520">
    <property type="entry name" value="transpos_IS982"/>
    <property type="match status" value="1"/>
</dbReference>
<dbReference type="EMBL" id="JBHSSD010000037">
    <property type="protein sequence ID" value="MFC6164722.1"/>
    <property type="molecule type" value="Genomic_DNA"/>
</dbReference>
<evidence type="ECO:0000259" key="1">
    <source>
        <dbReference type="Pfam" id="PF13612"/>
    </source>
</evidence>
<sequence length="225" mass="26238">MIIALMCWQVDLKITVQTRFYHFLETCVFPKGTLPERSRFNRLCHLAGKIIQFIRVGLTKTAIGELTYTIIDSLPMPVCEPIRNLRAKAFRDTANIGYNATKRMHYYGFKGHFEINDDGLILAYAITKDSIHDIKLVKTLLNEYPSPQVLADVGYLSKALKQDLANQGIDFWTPVRRNMRQPKQDQRFLVQKRRKIETVFAQLVDLFDIEQFRVWSLSGFQSRFE</sequence>
<dbReference type="Pfam" id="PF13612">
    <property type="entry name" value="DDE_Tnp_1_3"/>
    <property type="match status" value="1"/>
</dbReference>
<dbReference type="Proteomes" id="UP001596253">
    <property type="component" value="Unassembled WGS sequence"/>
</dbReference>
<accession>A0ABW1R7S5</accession>
<organism evidence="2 3">
    <name type="scientific">Lactiplantibacillus dongliensis</name>
    <dbReference type="NCBI Taxonomy" id="2559919"/>
    <lineage>
        <taxon>Bacteria</taxon>
        <taxon>Bacillati</taxon>
        <taxon>Bacillota</taxon>
        <taxon>Bacilli</taxon>
        <taxon>Lactobacillales</taxon>
        <taxon>Lactobacillaceae</taxon>
        <taxon>Lactiplantibacillus</taxon>
    </lineage>
</organism>
<comment type="caution">
    <text evidence="2">The sequence shown here is derived from an EMBL/GenBank/DDBJ whole genome shotgun (WGS) entry which is preliminary data.</text>
</comment>
<gene>
    <name evidence="2" type="ORF">ACFP3T_08575</name>
</gene>
<keyword evidence="3" id="KW-1185">Reference proteome</keyword>
<evidence type="ECO:0000313" key="2">
    <source>
        <dbReference type="EMBL" id="MFC6164722.1"/>
    </source>
</evidence>
<dbReference type="InterPro" id="IPR025668">
    <property type="entry name" value="Tnp_DDE_dom"/>
</dbReference>
<feature type="domain" description="Transposase DDE" evidence="1">
    <location>
        <begin position="69"/>
        <end position="213"/>
    </location>
</feature>
<dbReference type="RefSeq" id="WP_223877328.1">
    <property type="nucleotide sequence ID" value="NZ_JBHSSD010000037.1"/>
</dbReference>